<dbReference type="EMBL" id="VWSG01000001">
    <property type="protein sequence ID" value="KAA5538451.1"/>
    <property type="molecule type" value="Genomic_DNA"/>
</dbReference>
<name>A0A5M6CT88_9FLAO</name>
<sequence length="286" mass="32531">MKKFIKSIALFTLTLSSFLSTAQTEKSLLWEITGKGLEKPSYVFGTIHMICKEDYIMTETIQNTLKNVDAYYAEINFGDTESTALLQQSMISKTPLSSRLDADKYTILKQLLKEQVDLDIAQFENLSDVAIVSMITFKSFPCTDFKMYEMEFLQAAMMQQKKLGGLETIEEQMVILSKSLGSNAAIEMLNDLKKDGFKTTKEMITLYKTQDIQGLYSYMKKSSYMTDDVYNEMLTKRNHNWVKNMPELMNNQSVFFAVGAAHLSGNDGVLKLLKDAGYNIKPINIQ</sequence>
<evidence type="ECO:0000313" key="3">
    <source>
        <dbReference type="Proteomes" id="UP000325141"/>
    </source>
</evidence>
<dbReference type="InterPro" id="IPR047111">
    <property type="entry name" value="YbaP-like"/>
</dbReference>
<dbReference type="PANTHER" id="PTHR40590">
    <property type="entry name" value="CYTOPLASMIC PROTEIN-RELATED"/>
    <property type="match status" value="1"/>
</dbReference>
<accession>A0A5M6CT88</accession>
<keyword evidence="3" id="KW-1185">Reference proteome</keyword>
<comment type="caution">
    <text evidence="2">The sequence shown here is derived from an EMBL/GenBank/DDBJ whole genome shotgun (WGS) entry which is preliminary data.</text>
</comment>
<dbReference type="InterPro" id="IPR002816">
    <property type="entry name" value="TraB/PrgY/GumN_fam"/>
</dbReference>
<dbReference type="RefSeq" id="WP_150009848.1">
    <property type="nucleotide sequence ID" value="NZ_VWSG01000001.1"/>
</dbReference>
<feature type="chain" id="PRO_5024330425" evidence="1">
    <location>
        <begin position="23"/>
        <end position="286"/>
    </location>
</feature>
<organism evidence="2 3">
    <name type="scientific">Paenimyroides baculatum</name>
    <dbReference type="NCBI Taxonomy" id="2608000"/>
    <lineage>
        <taxon>Bacteria</taxon>
        <taxon>Pseudomonadati</taxon>
        <taxon>Bacteroidota</taxon>
        <taxon>Flavobacteriia</taxon>
        <taxon>Flavobacteriales</taxon>
        <taxon>Flavobacteriaceae</taxon>
        <taxon>Paenimyroides</taxon>
    </lineage>
</organism>
<evidence type="ECO:0000313" key="2">
    <source>
        <dbReference type="EMBL" id="KAA5538451.1"/>
    </source>
</evidence>
<protein>
    <submittedName>
        <fullName evidence="2">TraB/GumN family protein</fullName>
    </submittedName>
</protein>
<dbReference type="CDD" id="cd14789">
    <property type="entry name" value="Tiki"/>
    <property type="match status" value="1"/>
</dbReference>
<dbReference type="Pfam" id="PF01963">
    <property type="entry name" value="TraB_PrgY_gumN"/>
    <property type="match status" value="1"/>
</dbReference>
<evidence type="ECO:0000256" key="1">
    <source>
        <dbReference type="SAM" id="SignalP"/>
    </source>
</evidence>
<gene>
    <name evidence="2" type="ORF">F0460_02290</name>
</gene>
<dbReference type="AlphaFoldDB" id="A0A5M6CT88"/>
<feature type="signal peptide" evidence="1">
    <location>
        <begin position="1"/>
        <end position="22"/>
    </location>
</feature>
<dbReference type="Proteomes" id="UP000325141">
    <property type="component" value="Unassembled WGS sequence"/>
</dbReference>
<keyword evidence="1" id="KW-0732">Signal</keyword>
<reference evidence="2 3" key="1">
    <citation type="submission" date="2019-09" db="EMBL/GenBank/DDBJ databases">
        <title>Genome sequence and assembly of Flavobacterium sp.</title>
        <authorList>
            <person name="Chhetri G."/>
        </authorList>
    </citation>
    <scope>NUCLEOTIDE SEQUENCE [LARGE SCALE GENOMIC DNA]</scope>
    <source>
        <strain evidence="2 3">SNL9</strain>
    </source>
</reference>
<proteinExistence type="predicted"/>
<dbReference type="PANTHER" id="PTHR40590:SF1">
    <property type="entry name" value="CYTOPLASMIC PROTEIN"/>
    <property type="match status" value="1"/>
</dbReference>